<feature type="transmembrane region" description="Helical" evidence="1">
    <location>
        <begin position="97"/>
        <end position="120"/>
    </location>
</feature>
<dbReference type="InterPro" id="IPR019690">
    <property type="entry name" value="DUF2569"/>
</dbReference>
<name>A0A379GI68_PROMI</name>
<dbReference type="EMBL" id="UGTS01000006">
    <property type="protein sequence ID" value="SUC40630.1"/>
    <property type="molecule type" value="Genomic_DNA"/>
</dbReference>
<evidence type="ECO:0000313" key="3">
    <source>
        <dbReference type="Proteomes" id="UP000254191"/>
    </source>
</evidence>
<gene>
    <name evidence="2" type="primary">ydgK</name>
    <name evidence="2" type="ORF">NCTC11938_04932</name>
</gene>
<accession>A0A379GI68</accession>
<feature type="transmembrane region" description="Helical" evidence="1">
    <location>
        <begin position="66"/>
        <end position="85"/>
    </location>
</feature>
<proteinExistence type="predicted"/>
<keyword evidence="1" id="KW-1133">Transmembrane helix</keyword>
<sequence>MKLKPQTNVLPEQSPKAPITGWLLAPLAYLLLSIVGLGLMSVLYLIRYFSDFSIIHQLPFHVVSSWYLSVLTTWAMFAFTAYLLRQFFYRAKNFPRLFIIWLLINLLLAIKSFGFALLMIKPRLSHYYGPLWQLSALCLISNMLSVSVKLSHKIDNFIHFSLILYSPV</sequence>
<feature type="transmembrane region" description="Helical" evidence="1">
    <location>
        <begin position="21"/>
        <end position="46"/>
    </location>
</feature>
<reference evidence="2 3" key="1">
    <citation type="submission" date="2018-06" db="EMBL/GenBank/DDBJ databases">
        <authorList>
            <consortium name="Pathogen Informatics"/>
            <person name="Doyle S."/>
        </authorList>
    </citation>
    <scope>NUCLEOTIDE SEQUENCE [LARGE SCALE GENOMIC DNA]</scope>
    <source>
        <strain evidence="2 3">NCTC11938</strain>
    </source>
</reference>
<dbReference type="Proteomes" id="UP000254191">
    <property type="component" value="Unassembled WGS sequence"/>
</dbReference>
<keyword evidence="1" id="KW-0812">Transmembrane</keyword>
<evidence type="ECO:0000256" key="1">
    <source>
        <dbReference type="SAM" id="Phobius"/>
    </source>
</evidence>
<protein>
    <submittedName>
        <fullName evidence="2">Inner membrane protein ydgK</fullName>
    </submittedName>
</protein>
<organism evidence="2 3">
    <name type="scientific">Proteus mirabilis</name>
    <dbReference type="NCBI Taxonomy" id="584"/>
    <lineage>
        <taxon>Bacteria</taxon>
        <taxon>Pseudomonadati</taxon>
        <taxon>Pseudomonadota</taxon>
        <taxon>Gammaproteobacteria</taxon>
        <taxon>Enterobacterales</taxon>
        <taxon>Morganellaceae</taxon>
        <taxon>Proteus</taxon>
    </lineage>
</organism>
<dbReference type="AlphaFoldDB" id="A0A379GI68"/>
<dbReference type="Pfam" id="PF10754">
    <property type="entry name" value="DUF2569"/>
    <property type="match status" value="1"/>
</dbReference>
<feature type="transmembrane region" description="Helical" evidence="1">
    <location>
        <begin position="132"/>
        <end position="150"/>
    </location>
</feature>
<keyword evidence="1" id="KW-0472">Membrane</keyword>
<evidence type="ECO:0000313" key="2">
    <source>
        <dbReference type="EMBL" id="SUC40630.1"/>
    </source>
</evidence>